<keyword evidence="1" id="KW-0805">Transcription regulation</keyword>
<dbReference type="Gene3D" id="2.60.40.10">
    <property type="entry name" value="Immunoglobulins"/>
    <property type="match status" value="1"/>
</dbReference>
<dbReference type="GO" id="GO:0003700">
    <property type="term" value="F:DNA-binding transcription factor activity"/>
    <property type="evidence" value="ECO:0007669"/>
    <property type="project" value="InterPro"/>
</dbReference>
<dbReference type="PROSITE" id="PS01124">
    <property type="entry name" value="HTH_ARAC_FAMILY_2"/>
    <property type="match status" value="1"/>
</dbReference>
<evidence type="ECO:0000256" key="2">
    <source>
        <dbReference type="ARBA" id="ARBA00023125"/>
    </source>
</evidence>
<dbReference type="InterPro" id="IPR015943">
    <property type="entry name" value="WD40/YVTN_repeat-like_dom_sf"/>
</dbReference>
<dbReference type="SUPFAM" id="SSF63829">
    <property type="entry name" value="Calcium-dependent phosphotriesterase"/>
    <property type="match status" value="2"/>
</dbReference>
<dbReference type="Pfam" id="PF12833">
    <property type="entry name" value="HTH_18"/>
    <property type="match status" value="1"/>
</dbReference>
<dbReference type="eggNOG" id="COG3292">
    <property type="taxonomic scope" value="Bacteria"/>
</dbReference>
<feature type="region of interest" description="Disordered" evidence="4">
    <location>
        <begin position="838"/>
        <end position="860"/>
    </location>
</feature>
<reference evidence="7 8" key="2">
    <citation type="submission" date="2008-08" db="EMBL/GenBank/DDBJ databases">
        <authorList>
            <person name="Fulton L."/>
            <person name="Clifton S."/>
            <person name="Fulton B."/>
            <person name="Xu J."/>
            <person name="Minx P."/>
            <person name="Pepin K.H."/>
            <person name="Johnson M."/>
            <person name="Thiruvilangam P."/>
            <person name="Bhonagiri V."/>
            <person name="Nash W.E."/>
            <person name="Mardis E.R."/>
            <person name="Wilson R.K."/>
        </authorList>
    </citation>
    <scope>NUCLEOTIDE SEQUENCE [LARGE SCALE GENOMIC DNA]</scope>
    <source>
        <strain evidence="8">DSM 17135 / JCM 12973 / M2</strain>
    </source>
</reference>
<dbReference type="SMART" id="SM00342">
    <property type="entry name" value="HTH_ARAC"/>
    <property type="match status" value="1"/>
</dbReference>
<keyword evidence="5" id="KW-0812">Transmembrane</keyword>
<dbReference type="GO" id="GO:0043565">
    <property type="term" value="F:sequence-specific DNA binding"/>
    <property type="evidence" value="ECO:0007669"/>
    <property type="project" value="InterPro"/>
</dbReference>
<reference evidence="7 8" key="1">
    <citation type="submission" date="2008-08" db="EMBL/GenBank/DDBJ databases">
        <title>Draft genome sequence of Bacteroides plebeius (DSM 17135).</title>
        <authorList>
            <person name="Sudarsanam P."/>
            <person name="Ley R."/>
            <person name="Guruge J."/>
            <person name="Turnbaugh P.J."/>
            <person name="Mahowald M."/>
            <person name="Liep D."/>
            <person name="Gordon J."/>
        </authorList>
    </citation>
    <scope>NUCLEOTIDE SEQUENCE [LARGE SCALE GENOMIC DNA]</scope>
    <source>
        <strain evidence="8">DSM 17135 / JCM 12973 / M2</strain>
    </source>
</reference>
<protein>
    <submittedName>
        <fullName evidence="7">Transcriptional regulator, AraC family</fullName>
    </submittedName>
</protein>
<keyword evidence="2" id="KW-0238">DNA-binding</keyword>
<dbReference type="SUPFAM" id="SSF50998">
    <property type="entry name" value="Quinoprotein alcohol dehydrogenase-like"/>
    <property type="match status" value="1"/>
</dbReference>
<name>B5CZQ2_PHOPM</name>
<evidence type="ECO:0000256" key="4">
    <source>
        <dbReference type="SAM" id="MobiDB-lite"/>
    </source>
</evidence>
<dbReference type="SUPFAM" id="SSF46689">
    <property type="entry name" value="Homeodomain-like"/>
    <property type="match status" value="1"/>
</dbReference>
<dbReference type="AlphaFoldDB" id="B5CZQ2"/>
<dbReference type="InterPro" id="IPR011047">
    <property type="entry name" value="Quinoprotein_ADH-like_sf"/>
</dbReference>
<gene>
    <name evidence="7" type="ORF">BACPLE_02218</name>
</gene>
<accession>B5CZQ2</accession>
<dbReference type="EMBL" id="ABQC02000019">
    <property type="protein sequence ID" value="EDY95933.1"/>
    <property type="molecule type" value="Genomic_DNA"/>
</dbReference>
<dbReference type="eggNOG" id="COG2207">
    <property type="taxonomic scope" value="Bacteria"/>
</dbReference>
<dbReference type="Gene3D" id="1.10.10.60">
    <property type="entry name" value="Homeodomain-like"/>
    <property type="match status" value="2"/>
</dbReference>
<dbReference type="PANTHER" id="PTHR43280:SF29">
    <property type="entry name" value="ARAC-FAMILY TRANSCRIPTIONAL REGULATOR"/>
    <property type="match status" value="1"/>
</dbReference>
<dbReference type="Pfam" id="PF07494">
    <property type="entry name" value="Reg_prop"/>
    <property type="match status" value="3"/>
</dbReference>
<keyword evidence="5" id="KW-1133">Transmembrane helix</keyword>
<dbReference type="HOGENOM" id="CLU_000445_28_6_10"/>
<keyword evidence="3" id="KW-0804">Transcription</keyword>
<feature type="transmembrane region" description="Helical" evidence="5">
    <location>
        <begin position="767"/>
        <end position="787"/>
    </location>
</feature>
<evidence type="ECO:0000313" key="8">
    <source>
        <dbReference type="Proteomes" id="UP000003452"/>
    </source>
</evidence>
<feature type="compositionally biased region" description="Basic and acidic residues" evidence="4">
    <location>
        <begin position="845"/>
        <end position="860"/>
    </location>
</feature>
<evidence type="ECO:0000256" key="1">
    <source>
        <dbReference type="ARBA" id="ARBA00023015"/>
    </source>
</evidence>
<keyword evidence="5" id="KW-0472">Membrane</keyword>
<dbReference type="InterPro" id="IPR013783">
    <property type="entry name" value="Ig-like_fold"/>
</dbReference>
<dbReference type="InterPro" id="IPR011110">
    <property type="entry name" value="Reg_prop"/>
</dbReference>
<evidence type="ECO:0000259" key="6">
    <source>
        <dbReference type="PROSITE" id="PS01124"/>
    </source>
</evidence>
<dbReference type="PANTHER" id="PTHR43280">
    <property type="entry name" value="ARAC-FAMILY TRANSCRIPTIONAL REGULATOR"/>
    <property type="match status" value="1"/>
</dbReference>
<proteinExistence type="predicted"/>
<comment type="caution">
    <text evidence="7">The sequence shown here is derived from an EMBL/GenBank/DDBJ whole genome shotgun (WGS) entry which is preliminary data.</text>
</comment>
<dbReference type="InterPro" id="IPR009057">
    <property type="entry name" value="Homeodomain-like_sf"/>
</dbReference>
<sequence>MEYRQNLCTFAYKTKHELEMKRYLTYILLLLLTCLCVPQVEAASSVFRNLSVSDGLPDLVINVIYKDSKGYVWMGTNTSVERFDGIRLEHYMVEGSNENLKRVFALMEMPGNELWVGTGMGLFRLAEGAEKLERLAPEMITSGVHAFCKVGDVLYVGTEKGLYVYKNGVFAHVLVDKNVFSKANFVTGISEGDSGVLWLSTMGGLKSLCLSDQKVVSFPDELGKKGQNLSYYNITRIGSKVFMGTMTDGLVAFDTLSKSFLHYLDVGCGVISSLSSDGKDLLYVGTDGNGVHFISVSRQSVVRSFRHDRDADSQIRSNSVYSVLVDRDGLLWIGFYQLGVDYTLFQSDLFSTYKYENLFDSRDMAVRTIAFHGSQKLIGSRDGFVCIDEADGRFRSFKSPRLRASIIVSSCYFNGKYYIGTYGGGMYVLDASTLELHDFDVASEPFLHGHIFVIRPDNRGNLWIGTSAGLYCFRDGKIVRHYTSDSSKLPEGNVYEIYFDSSHKGWICTETGICIWDPSSESLKNDVFPEGFVHKEKIRMIYETSDHQLYFLPDKGELFVSDLTMNHFNRLAPGTLLDGKSLMAVVEDSEGWLWVATNKGMYRFDKKNQVVPFNFADGIPSLIFINCIPIKDEEGNFWFGNSRGLVRLNGKEMDMLPSRYVISLSDVLVNGKSMQRQLTEEKGHYSLTLENSQKSVTIQFSALTYSDPNSLMYEYKLGEEGEWISLMGKSEVSLYDLPSGVTSFIIRQIGYPDSAMTLDICIPNRSWLHGLYLFIIIALVVAGVYIYRRCLLRVVWSVLRKLNGINDTEMPVVIETEKTEKEPEETSQEVEIAQEEVLERPTMPKPEKKSTSSTEDKYRTNKVSPEECKRLFRLLEQEMKRNKPYRNPNLKVADLAVAIGTTSHSLSYLFNQYLEKNYYDYINEYRVEEFKSLILKDEYAKYTLTAMAELCGFSSRASFFRTFKKLAGITPNEYIKQVSGEHRPVD</sequence>
<feature type="domain" description="HTH araC/xylS-type" evidence="6">
    <location>
        <begin position="869"/>
        <end position="977"/>
    </location>
</feature>
<organism evidence="7 8">
    <name type="scientific">Phocaeicola plebeius (strain DSM 17135 / JCM 12973 / CCUG 54634 / M2)</name>
    <name type="common">Bacteroides plebeius</name>
    <dbReference type="NCBI Taxonomy" id="484018"/>
    <lineage>
        <taxon>Bacteria</taxon>
        <taxon>Pseudomonadati</taxon>
        <taxon>Bacteroidota</taxon>
        <taxon>Bacteroidia</taxon>
        <taxon>Bacteroidales</taxon>
        <taxon>Bacteroidaceae</taxon>
        <taxon>Phocaeicola</taxon>
    </lineage>
</organism>
<dbReference type="Gene3D" id="2.130.10.10">
    <property type="entry name" value="YVTN repeat-like/Quinoprotein amine dehydrogenase"/>
    <property type="match status" value="3"/>
</dbReference>
<dbReference type="Proteomes" id="UP000003452">
    <property type="component" value="Unassembled WGS sequence"/>
</dbReference>
<dbReference type="InterPro" id="IPR018060">
    <property type="entry name" value="HTH_AraC"/>
</dbReference>
<evidence type="ECO:0000313" key="7">
    <source>
        <dbReference type="EMBL" id="EDY95933.1"/>
    </source>
</evidence>
<evidence type="ECO:0000256" key="3">
    <source>
        <dbReference type="ARBA" id="ARBA00023163"/>
    </source>
</evidence>
<evidence type="ECO:0000256" key="5">
    <source>
        <dbReference type="SAM" id="Phobius"/>
    </source>
</evidence>